<accession>A0A699HZP2</accession>
<comment type="caution">
    <text evidence="1">The sequence shown here is derived from an EMBL/GenBank/DDBJ whole genome shotgun (WGS) entry which is preliminary data.</text>
</comment>
<organism evidence="1">
    <name type="scientific">Tanacetum cinerariifolium</name>
    <name type="common">Dalmatian daisy</name>
    <name type="synonym">Chrysanthemum cinerariifolium</name>
    <dbReference type="NCBI Taxonomy" id="118510"/>
    <lineage>
        <taxon>Eukaryota</taxon>
        <taxon>Viridiplantae</taxon>
        <taxon>Streptophyta</taxon>
        <taxon>Embryophyta</taxon>
        <taxon>Tracheophyta</taxon>
        <taxon>Spermatophyta</taxon>
        <taxon>Magnoliopsida</taxon>
        <taxon>eudicotyledons</taxon>
        <taxon>Gunneridae</taxon>
        <taxon>Pentapetalae</taxon>
        <taxon>asterids</taxon>
        <taxon>campanulids</taxon>
        <taxon>Asterales</taxon>
        <taxon>Asteraceae</taxon>
        <taxon>Asteroideae</taxon>
        <taxon>Anthemideae</taxon>
        <taxon>Anthemidinae</taxon>
        <taxon>Tanacetum</taxon>
    </lineage>
</organism>
<reference evidence="1" key="1">
    <citation type="journal article" date="2019" name="Sci. Rep.">
        <title>Draft genome of Tanacetum cinerariifolium, the natural source of mosquito coil.</title>
        <authorList>
            <person name="Yamashiro T."/>
            <person name="Shiraishi A."/>
            <person name="Satake H."/>
            <person name="Nakayama K."/>
        </authorList>
    </citation>
    <scope>NUCLEOTIDE SEQUENCE</scope>
</reference>
<protein>
    <submittedName>
        <fullName evidence="1">Uncharacterized protein</fullName>
    </submittedName>
</protein>
<name>A0A699HZP2_TANCI</name>
<gene>
    <name evidence="1" type="ORF">Tci_469709</name>
</gene>
<dbReference type="EMBL" id="BKCJ010228273">
    <property type="protein sequence ID" value="GEY97735.1"/>
    <property type="molecule type" value="Genomic_DNA"/>
</dbReference>
<proteinExistence type="predicted"/>
<evidence type="ECO:0000313" key="1">
    <source>
        <dbReference type="EMBL" id="GEY97735.1"/>
    </source>
</evidence>
<sequence>MLEIKVFEMGGNKEIFTSETWRCAFDIREPIYTELCHEFFSTFEFDEEVTDEELIIKKLIKFKLGGRRHSLSLLEFTRRLGLYTSAEIQEEGFHVYFKEVLNVLSAPIYCRSLDATTLRELIGPNERLISEDPSPGVPRFAMPRPLRLTLQDLSDRMGRMEIQQGVLKCMSCRQSYHSDTYASVFEYMARYYGVPLAGDYAPPGNEEEEQQQE</sequence>
<dbReference type="AlphaFoldDB" id="A0A699HZP2"/>